<feature type="domain" description="PknH-like extracellular" evidence="1">
    <location>
        <begin position="27"/>
        <end position="231"/>
    </location>
</feature>
<dbReference type="Pfam" id="PF14032">
    <property type="entry name" value="PknH_C"/>
    <property type="match status" value="1"/>
</dbReference>
<proteinExistence type="predicted"/>
<organism evidence="2 3">
    <name type="scientific">Segniliparus rugosus (strain ATCC BAA-974 / DSM 45345 / CCUG 50838 / CIP 108380 / JCM 13579 / CDC 945)</name>
    <dbReference type="NCBI Taxonomy" id="679197"/>
    <lineage>
        <taxon>Bacteria</taxon>
        <taxon>Bacillati</taxon>
        <taxon>Actinomycetota</taxon>
        <taxon>Actinomycetes</taxon>
        <taxon>Mycobacteriales</taxon>
        <taxon>Segniliparaceae</taxon>
        <taxon>Segniliparus</taxon>
    </lineage>
</organism>
<dbReference type="EMBL" id="ACZI02000003">
    <property type="protein sequence ID" value="EFV13750.2"/>
    <property type="molecule type" value="Genomic_DNA"/>
</dbReference>
<evidence type="ECO:0000313" key="3">
    <source>
        <dbReference type="Proteomes" id="UP000004816"/>
    </source>
</evidence>
<dbReference type="AlphaFoldDB" id="E5XPG7"/>
<accession>E5XPG7</accession>
<reference evidence="2 3" key="1">
    <citation type="journal article" date="2011" name="Stand. Genomic Sci.">
        <title>High quality draft genome sequence of Segniliparus rugosus CDC 945(T)= (ATCC BAA-974(T)).</title>
        <authorList>
            <person name="Earl A.M."/>
            <person name="Desjardins C.A."/>
            <person name="Fitzgerald M.G."/>
            <person name="Arachchi H.M."/>
            <person name="Zeng Q."/>
            <person name="Mehta T."/>
            <person name="Griggs A."/>
            <person name="Birren B.W."/>
            <person name="Toney N.C."/>
            <person name="Carr J."/>
            <person name="Posey J."/>
            <person name="Butler W.R."/>
        </authorList>
    </citation>
    <scope>NUCLEOTIDE SEQUENCE [LARGE SCALE GENOMIC DNA]</scope>
    <source>
        <strain evidence="3">ATCC BAA-974 / DSM 45345 / CCUG 50838 / CIP 108380 / JCM 13579 / CDC 945</strain>
    </source>
</reference>
<name>E5XPG7_SEGRC</name>
<comment type="caution">
    <text evidence="2">The sequence shown here is derived from an EMBL/GenBank/DDBJ whole genome shotgun (WGS) entry which is preliminary data.</text>
</comment>
<evidence type="ECO:0000313" key="2">
    <source>
        <dbReference type="EMBL" id="EFV13750.2"/>
    </source>
</evidence>
<keyword evidence="3" id="KW-1185">Reference proteome</keyword>
<dbReference type="HOGENOM" id="CLU_1184395_0_0_11"/>
<evidence type="ECO:0000259" key="1">
    <source>
        <dbReference type="Pfam" id="PF14032"/>
    </source>
</evidence>
<sequence>MGFRGVVGALGVLGLAWGAVGEAHAFPAAQIDSLLLGAEEGNALVRGEGGRASFTALQPSGKIVSEWEGTRFDPPQCTPWYSAQQLFGEDFASARSASLSDGGLGVPSIEQAVAVYPDAEAAREAFARLGQSAQVCAAGFSVVAPCVPPPDVASVIRKCEEHPMNPPDPVDLAIVRDDGTTEVYEARVPTLYRKDFVAVRVAGNVLIRVKTYADSPYRGAAVKALDRIADKIRP</sequence>
<dbReference type="STRING" id="679197.HMPREF9336_01389"/>
<dbReference type="Gene3D" id="3.40.1000.70">
    <property type="entry name" value="PknH-like extracellular domain"/>
    <property type="match status" value="1"/>
</dbReference>
<dbReference type="RefSeq" id="WP_021030910.1">
    <property type="nucleotide sequence ID" value="NZ_KI391954.1"/>
</dbReference>
<dbReference type="InterPro" id="IPR026954">
    <property type="entry name" value="PknH-like_Extracell"/>
</dbReference>
<protein>
    <recommendedName>
        <fullName evidence="1">PknH-like extracellular domain-containing protein</fullName>
    </recommendedName>
</protein>
<dbReference type="Proteomes" id="UP000004816">
    <property type="component" value="Unassembled WGS sequence"/>
</dbReference>
<dbReference type="InterPro" id="IPR038232">
    <property type="entry name" value="PknH-like_Extracell_sf"/>
</dbReference>
<gene>
    <name evidence="2" type="ORF">HMPREF9336_01389</name>
</gene>